<dbReference type="PROSITE" id="PS51178">
    <property type="entry name" value="PASTA"/>
    <property type="match status" value="2"/>
</dbReference>
<evidence type="ECO:0000259" key="1">
    <source>
        <dbReference type="PROSITE" id="PS51178"/>
    </source>
</evidence>
<feature type="domain" description="PASTA" evidence="1">
    <location>
        <begin position="146"/>
        <end position="215"/>
    </location>
</feature>
<organism evidence="2 3">
    <name type="scientific">Acidiferrimicrobium australe</name>
    <dbReference type="NCBI Taxonomy" id="2664430"/>
    <lineage>
        <taxon>Bacteria</taxon>
        <taxon>Bacillati</taxon>
        <taxon>Actinomycetota</taxon>
        <taxon>Acidimicrobiia</taxon>
        <taxon>Acidimicrobiales</taxon>
        <taxon>Acidimicrobiaceae</taxon>
        <taxon>Acidiferrimicrobium</taxon>
    </lineage>
</organism>
<dbReference type="InterPro" id="IPR005543">
    <property type="entry name" value="PASTA_dom"/>
</dbReference>
<dbReference type="EMBL" id="WJHE01001464">
    <property type="protein sequence ID" value="MST35141.1"/>
    <property type="molecule type" value="Genomic_DNA"/>
</dbReference>
<evidence type="ECO:0000313" key="2">
    <source>
        <dbReference type="EMBL" id="MST35141.1"/>
    </source>
</evidence>
<gene>
    <name evidence="2" type="ORF">GHK86_20715</name>
</gene>
<name>A0ABW9R0M4_9ACTN</name>
<keyword evidence="3" id="KW-1185">Reference proteome</keyword>
<dbReference type="Gene3D" id="3.30.10.20">
    <property type="match status" value="3"/>
</dbReference>
<dbReference type="CDD" id="cd06577">
    <property type="entry name" value="PASTA_pknB"/>
    <property type="match status" value="3"/>
</dbReference>
<reference evidence="2 3" key="1">
    <citation type="submission" date="2019-11" db="EMBL/GenBank/DDBJ databases">
        <title>Acidiferrimicrobium australis gen. nov., sp. nov., an acidophilic and obligately heterotrophic, member of the Actinobacteria that catalyses dissimilatory oxido- reduction of iron isolated from metal-rich acidic water in Chile.</title>
        <authorList>
            <person name="Gonzalez D."/>
            <person name="Huber K."/>
            <person name="Hedrich S."/>
            <person name="Rojas-Villalobos C."/>
            <person name="Quatrini R."/>
            <person name="Dinamarca M.A."/>
            <person name="Schwarz A."/>
            <person name="Canales C."/>
            <person name="Nancucheo I."/>
        </authorList>
    </citation>
    <scope>NUCLEOTIDE SEQUENCE [LARGE SCALE GENOMIC DNA]</scope>
    <source>
        <strain evidence="2 3">USS-CCA1</strain>
    </source>
</reference>
<comment type="caution">
    <text evidence="2">The sequence shown here is derived from an EMBL/GenBank/DDBJ whole genome shotgun (WGS) entry which is preliminary data.</text>
</comment>
<accession>A0ABW9R0M4</accession>
<dbReference type="SMART" id="SM00740">
    <property type="entry name" value="PASTA"/>
    <property type="match status" value="3"/>
</dbReference>
<dbReference type="Pfam" id="PF03793">
    <property type="entry name" value="PASTA"/>
    <property type="match status" value="3"/>
</dbReference>
<proteinExistence type="predicted"/>
<dbReference type="Proteomes" id="UP000437736">
    <property type="component" value="Unassembled WGS sequence"/>
</dbReference>
<evidence type="ECO:0000313" key="3">
    <source>
        <dbReference type="Proteomes" id="UP000437736"/>
    </source>
</evidence>
<protein>
    <submittedName>
        <fullName evidence="2">PASTA domain-containing protein</fullName>
    </submittedName>
</protein>
<feature type="domain" description="PASTA" evidence="1">
    <location>
        <begin position="79"/>
        <end position="145"/>
    </location>
</feature>
<sequence length="278" mass="28057">MPGGRGRRRRPASWPVGIPALHGDTVQTARAALHARHLELAVAGRAYDATVPKGAVISQVPAGGRFRRGATVAVTVSRGPQPVAIPSVQGVTLAQAEKLLRGNGLTIGAVRKQTSLTVPAGSVITSSPAGGTALPGKAVSLVESTGKPSVTVPLLKWPQDSSWQQASAALSAAHLHPVESLVYNNKVSAGLVVYTSPAPNAVVRWGATVTVLVSRGPHLVTLPTDLAGQSVAAATSELQAIGVGVSGVRGNPTAPVTGSVPSLGTAVLYGGSVQLVTH</sequence>